<comment type="caution">
    <text evidence="18">Lacks conserved residue(s) required for the propagation of feature annotation.</text>
</comment>
<comment type="subcellular location">
    <subcellularLocation>
        <location evidence="1 18">Cell inner membrane</location>
        <topology evidence="1 18">Multi-pass membrane protein</topology>
    </subcellularLocation>
</comment>
<dbReference type="InterPro" id="IPR022910">
    <property type="entry name" value="Thiol_diS_interchange_DbsD"/>
</dbReference>
<keyword evidence="7 18" id="KW-0732">Signal</keyword>
<evidence type="ECO:0000256" key="13">
    <source>
        <dbReference type="ARBA" id="ARBA00023136"/>
    </source>
</evidence>
<dbReference type="PANTHER" id="PTHR32234">
    <property type="entry name" value="THIOL:DISULFIDE INTERCHANGE PROTEIN DSBD"/>
    <property type="match status" value="1"/>
</dbReference>
<dbReference type="EMBL" id="AP012547">
    <property type="protein sequence ID" value="BAO31229.1"/>
    <property type="molecule type" value="Genomic_DNA"/>
</dbReference>
<keyword evidence="21" id="KW-1185">Reference proteome</keyword>
<feature type="transmembrane region" description="Helical" evidence="18">
    <location>
        <begin position="404"/>
        <end position="425"/>
    </location>
</feature>
<keyword evidence="6 18" id="KW-0812">Transmembrane</keyword>
<evidence type="ECO:0000256" key="16">
    <source>
        <dbReference type="ARBA" id="ARBA00047388"/>
    </source>
</evidence>
<comment type="similarity">
    <text evidence="2 18">Belongs to the thioredoxin family. DsbD subfamily.</text>
</comment>
<feature type="signal peptide" evidence="18">
    <location>
        <begin position="1"/>
        <end position="19"/>
    </location>
</feature>
<keyword evidence="12 18" id="KW-0520">NAD</keyword>
<evidence type="ECO:0000256" key="3">
    <source>
        <dbReference type="ARBA" id="ARBA00022448"/>
    </source>
</evidence>
<feature type="disulfide bond" description="Redox-active" evidence="18">
    <location>
        <begin position="512"/>
        <end position="515"/>
    </location>
</feature>
<keyword evidence="3 18" id="KW-0813">Transport</keyword>
<dbReference type="Gene3D" id="2.60.40.1250">
    <property type="entry name" value="Thiol:disulfide interchange protein DsbD, N-terminal domain"/>
    <property type="match status" value="1"/>
</dbReference>
<evidence type="ECO:0000256" key="8">
    <source>
        <dbReference type="ARBA" id="ARBA00022748"/>
    </source>
</evidence>
<dbReference type="AlphaFoldDB" id="W0SIC7"/>
<keyword evidence="8 18" id="KW-0201">Cytochrome c-type biogenesis</keyword>
<dbReference type="InterPro" id="IPR017937">
    <property type="entry name" value="Thioredoxin_CS"/>
</dbReference>
<evidence type="ECO:0000256" key="7">
    <source>
        <dbReference type="ARBA" id="ARBA00022729"/>
    </source>
</evidence>
<feature type="transmembrane region" description="Helical" evidence="18">
    <location>
        <begin position="437"/>
        <end position="457"/>
    </location>
</feature>
<feature type="domain" description="Thioredoxin" evidence="19">
    <location>
        <begin position="471"/>
        <end position="597"/>
    </location>
</feature>
<dbReference type="Pfam" id="PF11412">
    <property type="entry name" value="DsbD_N"/>
    <property type="match status" value="1"/>
</dbReference>
<comment type="function">
    <text evidence="18">Required to facilitate the formation of correct disulfide bonds in some periplasmic proteins and for the assembly of the periplasmic c-type cytochromes. Acts by transferring electrons from cytoplasmic thioredoxin to the periplasm. This transfer involves a cascade of disulfide bond formation and reduction steps.</text>
</comment>
<evidence type="ECO:0000256" key="18">
    <source>
        <dbReference type="HAMAP-Rule" id="MF_00399"/>
    </source>
</evidence>
<evidence type="ECO:0000313" key="21">
    <source>
        <dbReference type="Proteomes" id="UP000031637"/>
    </source>
</evidence>
<dbReference type="GO" id="GO:0045454">
    <property type="term" value="P:cell redox homeostasis"/>
    <property type="evidence" value="ECO:0007669"/>
    <property type="project" value="TreeGrafter"/>
</dbReference>
<dbReference type="HAMAP" id="MF_00399">
    <property type="entry name" value="DbsD"/>
    <property type="match status" value="1"/>
</dbReference>
<feature type="transmembrane region" description="Helical" evidence="18">
    <location>
        <begin position="181"/>
        <end position="213"/>
    </location>
</feature>
<keyword evidence="9 18" id="KW-0249">Electron transport</keyword>
<dbReference type="CDD" id="cd02953">
    <property type="entry name" value="DsbDgamma"/>
    <property type="match status" value="1"/>
</dbReference>
<accession>W0SIC7</accession>
<dbReference type="KEGG" id="shd:SUTH_03459"/>
<feature type="transmembrane region" description="Helical" evidence="18">
    <location>
        <begin position="381"/>
        <end position="398"/>
    </location>
</feature>
<dbReference type="STRING" id="1223802.SUTH_03459"/>
<evidence type="ECO:0000259" key="19">
    <source>
        <dbReference type="PROSITE" id="PS51352"/>
    </source>
</evidence>
<dbReference type="GO" id="GO:0047134">
    <property type="term" value="F:protein-disulfide reductase [NAD(P)H] activity"/>
    <property type="evidence" value="ECO:0007669"/>
    <property type="project" value="UniProtKB-UniRule"/>
</dbReference>
<dbReference type="InterPro" id="IPR035671">
    <property type="entry name" value="DsbD_gamma"/>
</dbReference>
<keyword evidence="10 18" id="KW-1133">Transmembrane helix</keyword>
<evidence type="ECO:0000256" key="1">
    <source>
        <dbReference type="ARBA" id="ARBA00004429"/>
    </source>
</evidence>
<dbReference type="Gene3D" id="3.40.30.10">
    <property type="entry name" value="Glutaredoxin"/>
    <property type="match status" value="1"/>
</dbReference>
<dbReference type="GO" id="GO:0009055">
    <property type="term" value="F:electron transfer activity"/>
    <property type="evidence" value="ECO:0007669"/>
    <property type="project" value="UniProtKB-UniRule"/>
</dbReference>
<feature type="disulfide bond" description="Redox-active" evidence="18">
    <location>
        <begin position="114"/>
        <end position="120"/>
    </location>
</feature>
<dbReference type="InterPro" id="IPR028250">
    <property type="entry name" value="DsbDN"/>
</dbReference>
<keyword evidence="15 18" id="KW-0676">Redox-active center</keyword>
<dbReference type="InterPro" id="IPR036249">
    <property type="entry name" value="Thioredoxin-like_sf"/>
</dbReference>
<dbReference type="InterPro" id="IPR013766">
    <property type="entry name" value="Thioredoxin_domain"/>
</dbReference>
<dbReference type="GO" id="GO:0017004">
    <property type="term" value="P:cytochrome complex assembly"/>
    <property type="evidence" value="ECO:0007669"/>
    <property type="project" value="UniProtKB-UniRule"/>
</dbReference>
<evidence type="ECO:0000256" key="15">
    <source>
        <dbReference type="ARBA" id="ARBA00023284"/>
    </source>
</evidence>
<evidence type="ECO:0000256" key="4">
    <source>
        <dbReference type="ARBA" id="ARBA00022475"/>
    </source>
</evidence>
<evidence type="ECO:0000313" key="20">
    <source>
        <dbReference type="EMBL" id="BAO31229.1"/>
    </source>
</evidence>
<evidence type="ECO:0000256" key="2">
    <source>
        <dbReference type="ARBA" id="ARBA00007241"/>
    </source>
</evidence>
<evidence type="ECO:0000256" key="17">
    <source>
        <dbReference type="ARBA" id="ARBA00047804"/>
    </source>
</evidence>
<protein>
    <recommendedName>
        <fullName evidence="18">Thiol:disulfide interchange protein DsbD</fullName>
        <ecNumber evidence="18">1.8.1.8</ecNumber>
    </recommendedName>
    <alternativeName>
        <fullName evidence="18">Protein-disulfide reductase</fullName>
        <shortName evidence="18">Disulfide reductase</shortName>
    </alternativeName>
</protein>
<evidence type="ECO:0000256" key="5">
    <source>
        <dbReference type="ARBA" id="ARBA00022519"/>
    </source>
</evidence>
<gene>
    <name evidence="18" type="primary">dsbD</name>
    <name evidence="20" type="ORF">SUTH_03459</name>
</gene>
<dbReference type="InterPro" id="IPR003834">
    <property type="entry name" value="Cyt_c_assmbl_TM_dom"/>
</dbReference>
<dbReference type="Proteomes" id="UP000031637">
    <property type="component" value="Chromosome"/>
</dbReference>
<feature type="transmembrane region" description="Helical" evidence="18">
    <location>
        <begin position="260"/>
        <end position="283"/>
    </location>
</feature>
<sequence precursor="true">MLIRFLLLLLFALTGLARAEEPLPPEQAFRFSARAIDARTIEARWQITDQYYMYRDKFKFVLEGGTLGAAKLPPGKIKEDEIFGKVETYRKEVKILLPVEATGPVTLKAISQGCWDGGICYPPINQEAKLELAAAASTIGSTAPLATPVAVPPAPTPAMPASAPPVDESSRIAGLFKGGNFALVLLSFFGFGLLLSLTPCVFPMIPILSGIIVNHGHAVSHLRAFVLSLAYVLGMAVTYAAVGVAAGLSGTLLSAALQNVWVLGGFALVFVVLSLSMFGFYELQMPSVLQSRVSDTANRQGGSLPAIALMGALSALIVGPCVAAPLAGALLYIAQTGNATLGGAALFVMSLGMGAPLLLVGAFSRSLLPKSGPWMEGVKKFFGVIMLATALWLVSPVIPLWLQMLGWALLMVIPAIFLHALDPLPQHAHGWQRLGKGLGVMLLLGGAAMLIGVLGGAKDPLQPLGFLGGGTAAVSPAPTFERVASIERLDARLAEAKAAGKPVMLDFYADWCVSCKEMERFTFADPQVAARMKQIVLLKADVTANTAADAALLKRFGLFGPPGIIFFDAAGRELNDLRVVGFQPAEKFLPTLERILR</sequence>
<feature type="chain" id="PRO_5009023666" description="Thiol:disulfide interchange protein DsbD" evidence="18">
    <location>
        <begin position="20"/>
        <end position="597"/>
    </location>
</feature>
<evidence type="ECO:0000256" key="14">
    <source>
        <dbReference type="ARBA" id="ARBA00023157"/>
    </source>
</evidence>
<dbReference type="Pfam" id="PF13899">
    <property type="entry name" value="Thioredoxin_7"/>
    <property type="match status" value="1"/>
</dbReference>
<keyword evidence="5 18" id="KW-0997">Cell inner membrane</keyword>
<keyword evidence="11 18" id="KW-0560">Oxidoreductase</keyword>
<dbReference type="InterPro" id="IPR036929">
    <property type="entry name" value="DsbDN_sf"/>
</dbReference>
<dbReference type="Pfam" id="PF02683">
    <property type="entry name" value="DsbD_TM"/>
    <property type="match status" value="1"/>
</dbReference>
<organism evidence="20 21">
    <name type="scientific">Sulfuritalea hydrogenivorans sk43H</name>
    <dbReference type="NCBI Taxonomy" id="1223802"/>
    <lineage>
        <taxon>Bacteria</taxon>
        <taxon>Pseudomonadati</taxon>
        <taxon>Pseudomonadota</taxon>
        <taxon>Betaproteobacteria</taxon>
        <taxon>Nitrosomonadales</taxon>
        <taxon>Sterolibacteriaceae</taxon>
        <taxon>Sulfuritalea</taxon>
    </lineage>
</organism>
<evidence type="ECO:0000256" key="10">
    <source>
        <dbReference type="ARBA" id="ARBA00022989"/>
    </source>
</evidence>
<evidence type="ECO:0000256" key="6">
    <source>
        <dbReference type="ARBA" id="ARBA00022692"/>
    </source>
</evidence>
<dbReference type="SUPFAM" id="SSF74863">
    <property type="entry name" value="Thiol:disulfide interchange protein DsbD, N-terminal domain (DsbD-alpha)"/>
    <property type="match status" value="1"/>
</dbReference>
<evidence type="ECO:0000256" key="11">
    <source>
        <dbReference type="ARBA" id="ARBA00023002"/>
    </source>
</evidence>
<dbReference type="SUPFAM" id="SSF52833">
    <property type="entry name" value="Thioredoxin-like"/>
    <property type="match status" value="1"/>
</dbReference>
<dbReference type="PROSITE" id="PS00194">
    <property type="entry name" value="THIOREDOXIN_1"/>
    <property type="match status" value="1"/>
</dbReference>
<feature type="transmembrane region" description="Helical" evidence="18">
    <location>
        <begin position="225"/>
        <end position="248"/>
    </location>
</feature>
<dbReference type="GO" id="GO:0005886">
    <property type="term" value="C:plasma membrane"/>
    <property type="evidence" value="ECO:0007669"/>
    <property type="project" value="UniProtKB-SubCell"/>
</dbReference>
<dbReference type="NCBIfam" id="NF001419">
    <property type="entry name" value="PRK00293.1"/>
    <property type="match status" value="1"/>
</dbReference>
<dbReference type="PROSITE" id="PS51352">
    <property type="entry name" value="THIOREDOXIN_2"/>
    <property type="match status" value="1"/>
</dbReference>
<feature type="transmembrane region" description="Helical" evidence="18">
    <location>
        <begin position="339"/>
        <end position="360"/>
    </location>
</feature>
<keyword evidence="13 18" id="KW-0472">Membrane</keyword>
<reference evidence="20 21" key="1">
    <citation type="journal article" date="2014" name="Syst. Appl. Microbiol.">
        <title>Complete genomes of freshwater sulfur oxidizers Sulfuricella denitrificans skB26 and Sulfuritalea hydrogenivorans sk43H: genetic insights into the sulfur oxidation pathway of betaproteobacteria.</title>
        <authorList>
            <person name="Watanabe T."/>
            <person name="Kojima H."/>
            <person name="Fukui M."/>
        </authorList>
    </citation>
    <scope>NUCLEOTIDE SEQUENCE [LARGE SCALE GENOMIC DNA]</scope>
    <source>
        <strain evidence="20">DSM22779</strain>
    </source>
</reference>
<dbReference type="RefSeq" id="WP_052473753.1">
    <property type="nucleotide sequence ID" value="NZ_AP012547.1"/>
</dbReference>
<dbReference type="PANTHER" id="PTHR32234:SF0">
    <property type="entry name" value="THIOL:DISULFIDE INTERCHANGE PROTEIN DSBD"/>
    <property type="match status" value="1"/>
</dbReference>
<feature type="transmembrane region" description="Helical" evidence="18">
    <location>
        <begin position="304"/>
        <end position="333"/>
    </location>
</feature>
<dbReference type="EC" id="1.8.1.8" evidence="18"/>
<dbReference type="OrthoDB" id="9811036at2"/>
<evidence type="ECO:0000256" key="12">
    <source>
        <dbReference type="ARBA" id="ARBA00023027"/>
    </source>
</evidence>
<keyword evidence="14 18" id="KW-1015">Disulfide bond</keyword>
<comment type="catalytic activity">
    <reaction evidence="16 18">
        <text>[protein]-dithiol + NAD(+) = [protein]-disulfide + NADH + H(+)</text>
        <dbReference type="Rhea" id="RHEA:18749"/>
        <dbReference type="Rhea" id="RHEA-COMP:10593"/>
        <dbReference type="Rhea" id="RHEA-COMP:10594"/>
        <dbReference type="ChEBI" id="CHEBI:15378"/>
        <dbReference type="ChEBI" id="CHEBI:29950"/>
        <dbReference type="ChEBI" id="CHEBI:50058"/>
        <dbReference type="ChEBI" id="CHEBI:57540"/>
        <dbReference type="ChEBI" id="CHEBI:57945"/>
        <dbReference type="EC" id="1.8.1.8"/>
    </reaction>
</comment>
<dbReference type="HOGENOM" id="CLU_014657_3_0_4"/>
<comment type="catalytic activity">
    <reaction evidence="17 18">
        <text>[protein]-dithiol + NADP(+) = [protein]-disulfide + NADPH + H(+)</text>
        <dbReference type="Rhea" id="RHEA:18753"/>
        <dbReference type="Rhea" id="RHEA-COMP:10593"/>
        <dbReference type="Rhea" id="RHEA-COMP:10594"/>
        <dbReference type="ChEBI" id="CHEBI:15378"/>
        <dbReference type="ChEBI" id="CHEBI:29950"/>
        <dbReference type="ChEBI" id="CHEBI:50058"/>
        <dbReference type="ChEBI" id="CHEBI:57783"/>
        <dbReference type="ChEBI" id="CHEBI:58349"/>
        <dbReference type="EC" id="1.8.1.8"/>
    </reaction>
</comment>
<keyword evidence="4 18" id="KW-1003">Cell membrane</keyword>
<name>W0SIC7_9PROT</name>
<proteinExistence type="inferred from homology"/>
<evidence type="ECO:0000256" key="9">
    <source>
        <dbReference type="ARBA" id="ARBA00022982"/>
    </source>
</evidence>